<dbReference type="EMBL" id="JBBXMP010000001">
    <property type="protein sequence ID" value="KAL0072270.1"/>
    <property type="molecule type" value="Genomic_DNA"/>
</dbReference>
<evidence type="ECO:0000256" key="1">
    <source>
        <dbReference type="ARBA" id="ARBA00011073"/>
    </source>
</evidence>
<dbReference type="PROSITE" id="PS51892">
    <property type="entry name" value="SUBTILASE"/>
    <property type="match status" value="1"/>
</dbReference>
<dbReference type="InterPro" id="IPR000209">
    <property type="entry name" value="Peptidase_S8/S53_dom"/>
</dbReference>
<comment type="caution">
    <text evidence="9">The sequence shown here is derived from an EMBL/GenBank/DDBJ whole genome shotgun (WGS) entry which is preliminary data.</text>
</comment>
<evidence type="ECO:0000256" key="4">
    <source>
        <dbReference type="ARBA" id="ARBA00022801"/>
    </source>
</evidence>
<keyword evidence="5" id="KW-0720">Serine protease</keyword>
<dbReference type="InterPro" id="IPR051048">
    <property type="entry name" value="Peptidase_S8/S53_subtilisin"/>
</dbReference>
<dbReference type="InterPro" id="IPR036852">
    <property type="entry name" value="Peptidase_S8/S53_dom_sf"/>
</dbReference>
<sequence length="662" mass="70072">GTIAANPDNLFGVTGVAYSATLSAYRIFNCAGLGEDDIILAGMLRAVEDGNDILSMSLGGVGGWSSSTLDVVASRIVESGKLVVVAAGNQGEEGAWFASSPATGEGVLSIASLESPIVPLQSAVVGGAEHEPILYYDILPLTNRTTPIPIYVTSNNTADNEDACRPFSPDTPDLRDYIVVTRDTPLKGGCKRRIKLENLFEKGAKTVLFYQNDGDFDSIHARFEQVGDMSISYIQRADGEFLVQQWVEGKNVTLTFPEKGGVVEFQDPKGGLISAFTSYGPSFDFHFKPSFAVPGGNVLSTWPTAMGSYAILSGTSMATPFAAGAAALLLEVRGKTNEVVQEVRTFFETNAVGVPASKNGDRLQTIAQQGAGLVNVYNAIQSTTIVSPGELILNDTAHFKGEQTFTVKNTGTSAKSYTLKHLPAGTAMTFNGSSPFPAPGPVPLADASAEAALSTSSFSLGAGESQTITATFTPPTSLDAVNFPVYGGFIEVEADGETQHVSYLGLAASLKDKSILDRTNSWSSLITLPAVLDPNTGGAQTEPANYTMDPSSLAPLLLWRFAFGTPKSEVNLVDASNGNSNGTDIVGSLHSDEYFRRDFFILIQNVSISAGVFANGSRIPDGTYRVNLRALKVTGDPTKEEDWDSWFSPVMGLSSPTNSTSK</sequence>
<dbReference type="SUPFAM" id="SSF52743">
    <property type="entry name" value="Subtilisin-like"/>
    <property type="match status" value="1"/>
</dbReference>
<feature type="domain" description="C5a peptidase/Subtilisin-like protease SBT2-like Fn3-like" evidence="8">
    <location>
        <begin position="393"/>
        <end position="499"/>
    </location>
</feature>
<keyword evidence="10" id="KW-1185">Reference proteome</keyword>
<dbReference type="Gene3D" id="2.60.40.10">
    <property type="entry name" value="Immunoglobulins"/>
    <property type="match status" value="1"/>
</dbReference>
<dbReference type="PROSITE" id="PS00138">
    <property type="entry name" value="SUBTILASE_SER"/>
    <property type="match status" value="1"/>
</dbReference>
<keyword evidence="2" id="KW-0645">Protease</keyword>
<dbReference type="Gene3D" id="3.50.30.30">
    <property type="match status" value="1"/>
</dbReference>
<dbReference type="Pfam" id="PF00082">
    <property type="entry name" value="Peptidase_S8"/>
    <property type="match status" value="1"/>
</dbReference>
<dbReference type="InterPro" id="IPR010435">
    <property type="entry name" value="C5a/SBT2-like_Fn3"/>
</dbReference>
<evidence type="ECO:0000256" key="6">
    <source>
        <dbReference type="PROSITE-ProRule" id="PRU01240"/>
    </source>
</evidence>
<evidence type="ECO:0000259" key="7">
    <source>
        <dbReference type="Pfam" id="PF00082"/>
    </source>
</evidence>
<dbReference type="Proteomes" id="UP001437256">
    <property type="component" value="Unassembled WGS sequence"/>
</dbReference>
<evidence type="ECO:0000313" key="10">
    <source>
        <dbReference type="Proteomes" id="UP001437256"/>
    </source>
</evidence>
<feature type="domain" description="Peptidase S8/S53" evidence="7">
    <location>
        <begin position="1"/>
        <end position="358"/>
    </location>
</feature>
<dbReference type="InterPro" id="IPR013783">
    <property type="entry name" value="Ig-like_fold"/>
</dbReference>
<proteinExistence type="inferred from homology"/>
<dbReference type="InterPro" id="IPR023828">
    <property type="entry name" value="Peptidase_S8_Ser-AS"/>
</dbReference>
<name>A0ABR3AED1_9AGAR</name>
<dbReference type="PANTHER" id="PTHR43399:SF4">
    <property type="entry name" value="CELL WALL-ASSOCIATED PROTEASE"/>
    <property type="match status" value="1"/>
</dbReference>
<accession>A0ABR3AED1</accession>
<evidence type="ECO:0000256" key="5">
    <source>
        <dbReference type="ARBA" id="ARBA00022825"/>
    </source>
</evidence>
<evidence type="ECO:0000259" key="8">
    <source>
        <dbReference type="Pfam" id="PF06280"/>
    </source>
</evidence>
<dbReference type="Pfam" id="PF06280">
    <property type="entry name" value="fn3_5"/>
    <property type="match status" value="1"/>
</dbReference>
<dbReference type="PANTHER" id="PTHR43399">
    <property type="entry name" value="SUBTILISIN-RELATED"/>
    <property type="match status" value="1"/>
</dbReference>
<gene>
    <name evidence="9" type="ORF">AAF712_000032</name>
</gene>
<protein>
    <submittedName>
        <fullName evidence="9">Uncharacterized protein</fullName>
    </submittedName>
</protein>
<reference evidence="9 10" key="1">
    <citation type="submission" date="2024-05" db="EMBL/GenBank/DDBJ databases">
        <title>A draft genome resource for the thread blight pathogen Marasmius tenuissimus strain MS-2.</title>
        <authorList>
            <person name="Yulfo-Soto G.E."/>
            <person name="Baruah I.K."/>
            <person name="Amoako-Attah I."/>
            <person name="Bukari Y."/>
            <person name="Meinhardt L.W."/>
            <person name="Bailey B.A."/>
            <person name="Cohen S.P."/>
        </authorList>
    </citation>
    <scope>NUCLEOTIDE SEQUENCE [LARGE SCALE GENOMIC DNA]</scope>
    <source>
        <strain evidence="9 10">MS-2</strain>
    </source>
</reference>
<comment type="caution">
    <text evidence="6">Lacks conserved residue(s) required for the propagation of feature annotation.</text>
</comment>
<evidence type="ECO:0000256" key="2">
    <source>
        <dbReference type="ARBA" id="ARBA00022670"/>
    </source>
</evidence>
<comment type="similarity">
    <text evidence="1 6">Belongs to the peptidase S8 family.</text>
</comment>
<keyword evidence="3" id="KW-0732">Signal</keyword>
<keyword evidence="4" id="KW-0378">Hydrolase</keyword>
<feature type="non-terminal residue" evidence="9">
    <location>
        <position position="1"/>
    </location>
</feature>
<organism evidence="9 10">
    <name type="scientific">Marasmius tenuissimus</name>
    <dbReference type="NCBI Taxonomy" id="585030"/>
    <lineage>
        <taxon>Eukaryota</taxon>
        <taxon>Fungi</taxon>
        <taxon>Dikarya</taxon>
        <taxon>Basidiomycota</taxon>
        <taxon>Agaricomycotina</taxon>
        <taxon>Agaricomycetes</taxon>
        <taxon>Agaricomycetidae</taxon>
        <taxon>Agaricales</taxon>
        <taxon>Marasmiineae</taxon>
        <taxon>Marasmiaceae</taxon>
        <taxon>Marasmius</taxon>
    </lineage>
</organism>
<dbReference type="Gene3D" id="3.40.50.200">
    <property type="entry name" value="Peptidase S8/S53 domain"/>
    <property type="match status" value="2"/>
</dbReference>
<evidence type="ECO:0000313" key="9">
    <source>
        <dbReference type="EMBL" id="KAL0072270.1"/>
    </source>
</evidence>
<evidence type="ECO:0000256" key="3">
    <source>
        <dbReference type="ARBA" id="ARBA00022729"/>
    </source>
</evidence>